<evidence type="ECO:0000256" key="5">
    <source>
        <dbReference type="SAM" id="Phobius"/>
    </source>
</evidence>
<dbReference type="EMBL" id="PSNW01000002">
    <property type="protein sequence ID" value="PPE74846.1"/>
    <property type="molecule type" value="Genomic_DNA"/>
</dbReference>
<reference evidence="6 7" key="1">
    <citation type="submission" date="2018-02" db="EMBL/GenBank/DDBJ databases">
        <title>Genome sequencing of Solimonas sp. HR-BB.</title>
        <authorList>
            <person name="Lee Y."/>
            <person name="Jeon C.O."/>
        </authorList>
    </citation>
    <scope>NUCLEOTIDE SEQUENCE [LARGE SCALE GENOMIC DNA]</scope>
    <source>
        <strain evidence="6 7">HR-BB</strain>
    </source>
</reference>
<proteinExistence type="predicted"/>
<keyword evidence="5" id="KW-0472">Membrane</keyword>
<dbReference type="InterPro" id="IPR052346">
    <property type="entry name" value="O-mannosyl-transferase_TMTC"/>
</dbReference>
<feature type="transmembrane region" description="Helical" evidence="5">
    <location>
        <begin position="359"/>
        <end position="376"/>
    </location>
</feature>
<evidence type="ECO:0000256" key="1">
    <source>
        <dbReference type="ARBA" id="ARBA00022737"/>
    </source>
</evidence>
<feature type="region of interest" description="Disordered" evidence="4">
    <location>
        <begin position="440"/>
        <end position="459"/>
    </location>
</feature>
<keyword evidence="7" id="KW-1185">Reference proteome</keyword>
<evidence type="ECO:0000313" key="6">
    <source>
        <dbReference type="EMBL" id="PPE74846.1"/>
    </source>
</evidence>
<dbReference type="InterPro" id="IPR011990">
    <property type="entry name" value="TPR-like_helical_dom_sf"/>
</dbReference>
<evidence type="ECO:0000256" key="4">
    <source>
        <dbReference type="SAM" id="MobiDB-lite"/>
    </source>
</evidence>
<dbReference type="PROSITE" id="PS50005">
    <property type="entry name" value="TPR"/>
    <property type="match status" value="1"/>
</dbReference>
<feature type="transmembrane region" description="Helical" evidence="5">
    <location>
        <begin position="168"/>
        <end position="191"/>
    </location>
</feature>
<dbReference type="RefSeq" id="WP_104229073.1">
    <property type="nucleotide sequence ID" value="NZ_PSNW01000002.1"/>
</dbReference>
<comment type="caution">
    <text evidence="6">The sequence shown here is derived from an EMBL/GenBank/DDBJ whole genome shotgun (WGS) entry which is preliminary data.</text>
</comment>
<evidence type="ECO:0000256" key="2">
    <source>
        <dbReference type="ARBA" id="ARBA00022803"/>
    </source>
</evidence>
<accession>A0A2S5TIM7</accession>
<feature type="transmembrane region" description="Helical" evidence="5">
    <location>
        <begin position="304"/>
        <end position="322"/>
    </location>
</feature>
<dbReference type="PANTHER" id="PTHR44227:SF3">
    <property type="entry name" value="PROTEIN O-MANNOSYL-TRANSFERASE TMTC4"/>
    <property type="match status" value="1"/>
</dbReference>
<evidence type="ECO:0000256" key="3">
    <source>
        <dbReference type="PROSITE-ProRule" id="PRU00339"/>
    </source>
</evidence>
<feature type="repeat" description="TPR" evidence="3">
    <location>
        <begin position="400"/>
        <end position="433"/>
    </location>
</feature>
<dbReference type="Gene3D" id="1.25.40.10">
    <property type="entry name" value="Tetratricopeptide repeat domain"/>
    <property type="match status" value="1"/>
</dbReference>
<dbReference type="SUPFAM" id="SSF48452">
    <property type="entry name" value="TPR-like"/>
    <property type="match status" value="1"/>
</dbReference>
<organism evidence="6 7">
    <name type="scientific">Solimonas fluminis</name>
    <dbReference type="NCBI Taxonomy" id="2086571"/>
    <lineage>
        <taxon>Bacteria</taxon>
        <taxon>Pseudomonadati</taxon>
        <taxon>Pseudomonadota</taxon>
        <taxon>Gammaproteobacteria</taxon>
        <taxon>Nevskiales</taxon>
        <taxon>Nevskiaceae</taxon>
        <taxon>Solimonas</taxon>
    </lineage>
</organism>
<gene>
    <name evidence="6" type="ORF">C3942_03995</name>
</gene>
<feature type="transmembrane region" description="Helical" evidence="5">
    <location>
        <begin position="77"/>
        <end position="97"/>
    </location>
</feature>
<keyword evidence="5" id="KW-1133">Transmembrane helix</keyword>
<dbReference type="AlphaFoldDB" id="A0A2S5TIM7"/>
<name>A0A2S5TIM7_9GAMM</name>
<dbReference type="Proteomes" id="UP000238220">
    <property type="component" value="Unassembled WGS sequence"/>
</dbReference>
<feature type="transmembrane region" description="Helical" evidence="5">
    <location>
        <begin position="277"/>
        <end position="297"/>
    </location>
</feature>
<dbReference type="Pfam" id="PF13432">
    <property type="entry name" value="TPR_16"/>
    <property type="match status" value="1"/>
</dbReference>
<feature type="transmembrane region" description="Helical" evidence="5">
    <location>
        <begin position="211"/>
        <end position="233"/>
    </location>
</feature>
<protein>
    <submittedName>
        <fullName evidence="6">Uncharacterized protein</fullName>
    </submittedName>
</protein>
<sequence length="459" mass="49716">MPPLAERHAPGLLAALVALAYAGSWGGAFQYDDFKVIVDNPVVHSWAALSADFGHGLRPVLKLSYWFSWVTGGGSPLAFHAFNLAVHLGNVLLVWALARRIHGPDDAEAARAALLAGAIFALHPLQTEAVTYLCGRSTSLMSLFCLAALLCWDHYLAGRRLRDAVLAWLAFAAAAGTKEPALALPVVLLLWESLRRPGDGWRARLLRHAPFWLLPSAALLVAVPRTGYAEFAIASLTERPLWHNAMSQIHALVWLLRGLLLLRAPNFDPDLPVIDRAGAALFAEAGLLLALLGTGLAVARRRPWLGFCLAWVVLQFLPTNSLMPRLDVANDRQWYLPLAGVAWAAGGMLARWTASRAALAWPAAAALLLVLGLSTAQRNADYRSEIRLWQATLEQSPHKARAWNNYGVALRMAGRVPEARAAYARALELDPGFAAARQNLGLPPQLPSSSPPAAGMHIQ</sequence>
<keyword evidence="2 3" id="KW-0802">TPR repeat</keyword>
<dbReference type="SMART" id="SM00028">
    <property type="entry name" value="TPR"/>
    <property type="match status" value="1"/>
</dbReference>
<dbReference type="PANTHER" id="PTHR44227">
    <property type="match status" value="1"/>
</dbReference>
<feature type="transmembrane region" description="Helical" evidence="5">
    <location>
        <begin position="138"/>
        <end position="156"/>
    </location>
</feature>
<evidence type="ECO:0000313" key="7">
    <source>
        <dbReference type="Proteomes" id="UP000238220"/>
    </source>
</evidence>
<dbReference type="InterPro" id="IPR019734">
    <property type="entry name" value="TPR_rpt"/>
</dbReference>
<keyword evidence="5" id="KW-0812">Transmembrane</keyword>
<keyword evidence="1" id="KW-0677">Repeat</keyword>
<dbReference type="PROSITE" id="PS50293">
    <property type="entry name" value="TPR_REGION"/>
    <property type="match status" value="1"/>
</dbReference>